<evidence type="ECO:0008006" key="4">
    <source>
        <dbReference type="Google" id="ProtNLM"/>
    </source>
</evidence>
<dbReference type="EMBL" id="UPPP01000061">
    <property type="protein sequence ID" value="VBB06012.1"/>
    <property type="molecule type" value="Genomic_DNA"/>
</dbReference>
<dbReference type="AlphaFoldDB" id="A0A498R6W9"/>
<dbReference type="Proteomes" id="UP000277811">
    <property type="component" value="Unassembled WGS sequence"/>
</dbReference>
<organism evidence="2 3">
    <name type="scientific">Lucifera butyrica</name>
    <dbReference type="NCBI Taxonomy" id="1351585"/>
    <lineage>
        <taxon>Bacteria</taxon>
        <taxon>Bacillati</taxon>
        <taxon>Bacillota</taxon>
        <taxon>Negativicutes</taxon>
        <taxon>Veillonellales</taxon>
        <taxon>Veillonellaceae</taxon>
        <taxon>Lucifera</taxon>
    </lineage>
</organism>
<dbReference type="PANTHER" id="PTHR30006">
    <property type="entry name" value="THIAMINE-BINDING PERIPLASMIC PROTEIN-RELATED"/>
    <property type="match status" value="1"/>
</dbReference>
<dbReference type="OrthoDB" id="3034376at2"/>
<sequence>MRRYLPLILISVFLLVFLLAGGTYLAGYANKFNQENQNAITVYTTLPVEQASALAKTYEQKSNIPVNIVILSTSDLLKRLELERDKPQADIVLADRTTLDQVKKLHVLAAYNSEQTDLIPQRFRDATNLWTGLWYDPIVFAVNLDYLKNTSPVPSKWTDLANGKSRLAITDFLASDVSANILYALVSARGEKETLNYFKKIHSQIVQYAKFIATPVRMAGMGEADIGIAPLSEATKYLDDDFPVRIIYPQDGSPYLLTGAGLIQGALHNREARQFLEWLLTDPAQIALLKSKYHVVPTNPATHMYKSFAGKKIVLLEKKNLGDAREHQLLDKWVQTVRLNMK</sequence>
<dbReference type="Pfam" id="PF13531">
    <property type="entry name" value="SBP_bac_11"/>
    <property type="match status" value="1"/>
</dbReference>
<gene>
    <name evidence="2" type="ORF">LUCI_1223</name>
</gene>
<dbReference type="RefSeq" id="WP_122626975.1">
    <property type="nucleotide sequence ID" value="NZ_UPPP01000061.1"/>
</dbReference>
<proteinExistence type="predicted"/>
<evidence type="ECO:0000256" key="1">
    <source>
        <dbReference type="ARBA" id="ARBA00022729"/>
    </source>
</evidence>
<name>A0A498R6W9_9FIRM</name>
<protein>
    <recommendedName>
        <fullName evidence="4">Bacterial extracellular solute-binding protein</fullName>
    </recommendedName>
</protein>
<dbReference type="PIRSF" id="PIRSF002825">
    <property type="entry name" value="CfbpA"/>
    <property type="match status" value="1"/>
</dbReference>
<evidence type="ECO:0000313" key="3">
    <source>
        <dbReference type="Proteomes" id="UP000277811"/>
    </source>
</evidence>
<dbReference type="GO" id="GO:0030288">
    <property type="term" value="C:outer membrane-bounded periplasmic space"/>
    <property type="evidence" value="ECO:0007669"/>
    <property type="project" value="TreeGrafter"/>
</dbReference>
<accession>A0A498R6W9</accession>
<reference evidence="2 3" key="1">
    <citation type="submission" date="2018-06" db="EMBL/GenBank/DDBJ databases">
        <authorList>
            <person name="Strepis N."/>
        </authorList>
    </citation>
    <scope>NUCLEOTIDE SEQUENCE [LARGE SCALE GENOMIC DNA]</scope>
    <source>
        <strain evidence="2">LUCI</strain>
    </source>
</reference>
<dbReference type="GO" id="GO:0030976">
    <property type="term" value="F:thiamine pyrophosphate binding"/>
    <property type="evidence" value="ECO:0007669"/>
    <property type="project" value="TreeGrafter"/>
</dbReference>
<dbReference type="GO" id="GO:0030975">
    <property type="term" value="F:thiamine binding"/>
    <property type="evidence" value="ECO:0007669"/>
    <property type="project" value="TreeGrafter"/>
</dbReference>
<dbReference type="Gene3D" id="3.40.190.10">
    <property type="entry name" value="Periplasmic binding protein-like II"/>
    <property type="match status" value="2"/>
</dbReference>
<keyword evidence="1" id="KW-0732">Signal</keyword>
<dbReference type="InterPro" id="IPR026045">
    <property type="entry name" value="Ferric-bd"/>
</dbReference>
<evidence type="ECO:0000313" key="2">
    <source>
        <dbReference type="EMBL" id="VBB06012.1"/>
    </source>
</evidence>
<dbReference type="GO" id="GO:0015888">
    <property type="term" value="P:thiamine transport"/>
    <property type="evidence" value="ECO:0007669"/>
    <property type="project" value="TreeGrafter"/>
</dbReference>
<dbReference type="PANTHER" id="PTHR30006:SF2">
    <property type="entry name" value="ABC TRANSPORTER SUBSTRATE-BINDING PROTEIN"/>
    <property type="match status" value="1"/>
</dbReference>
<keyword evidence="3" id="KW-1185">Reference proteome</keyword>
<dbReference type="SUPFAM" id="SSF53850">
    <property type="entry name" value="Periplasmic binding protein-like II"/>
    <property type="match status" value="1"/>
</dbReference>